<evidence type="ECO:0000256" key="19">
    <source>
        <dbReference type="ARBA" id="ARBA00044632"/>
    </source>
</evidence>
<evidence type="ECO:0000256" key="12">
    <source>
        <dbReference type="ARBA" id="ARBA00022833"/>
    </source>
</evidence>
<reference evidence="23 24" key="1">
    <citation type="submission" date="2024-09" db="EMBL/GenBank/DDBJ databases">
        <authorList>
            <person name="Sun Q."/>
            <person name="Mori K."/>
        </authorList>
    </citation>
    <scope>NUCLEOTIDE SEQUENCE [LARGE SCALE GENOMIC DNA]</scope>
    <source>
        <strain evidence="23 24">CCM 7228</strain>
    </source>
</reference>
<comment type="subunit">
    <text evidence="4">Monomer.</text>
</comment>
<comment type="catalytic activity">
    <reaction evidence="1">
        <text>Hydrolysis of DNA containing ring-opened 7-methylguanine residues, releasing 2,6-diamino-4-hydroxy-5-(N-methyl)formamidopyrimidine.</text>
        <dbReference type="EC" id="3.2.2.23"/>
    </reaction>
</comment>
<evidence type="ECO:0000256" key="7">
    <source>
        <dbReference type="ARBA" id="ARBA00016240"/>
    </source>
</evidence>
<comment type="caution">
    <text evidence="23">The sequence shown here is derived from an EMBL/GenBank/DDBJ whole genome shotgun (WGS) entry which is preliminary data.</text>
</comment>
<evidence type="ECO:0000259" key="21">
    <source>
        <dbReference type="PROSITE" id="PS51066"/>
    </source>
</evidence>
<keyword evidence="17 23" id="KW-0326">Glycosidase</keyword>
<keyword evidence="15 23" id="KW-0456">Lyase</keyword>
<dbReference type="SMART" id="SM00898">
    <property type="entry name" value="Fapy_DNA_glyco"/>
    <property type="match status" value="1"/>
</dbReference>
<evidence type="ECO:0000256" key="2">
    <source>
        <dbReference type="ARBA" id="ARBA00001947"/>
    </source>
</evidence>
<evidence type="ECO:0000256" key="15">
    <source>
        <dbReference type="ARBA" id="ARBA00023239"/>
    </source>
</evidence>
<dbReference type="InterPro" id="IPR000214">
    <property type="entry name" value="Znf_DNA_glyclase/AP_lyase"/>
</dbReference>
<dbReference type="EC" id="4.2.99.18" evidence="6"/>
<dbReference type="InterPro" id="IPR020629">
    <property type="entry name" value="FPG_Glyclase"/>
</dbReference>
<sequence length="270" mass="30943">MPELPEMETYRILLAERLAGKTIKSVEVNREKSINVEVNQFKRELENTQVTKISRRAKHLVFELSTGKSLVLHLMLGGWMYLGNEQDQPDRTKQVILFFEEQNLYFIGLRLGYLHLLDKAGVEKDFSELGPEPLEPKFTLELFQQILAKRRGMLKTTLLNQEFLAGIGNCYSDEICFAAQLKPTKKTNELNDHQQRALHEAIGSALKRATGYGGYMEEPLFKGDTKTGGYNCHCYVYDREGEPCNRCGTSIKKDEISSRKTFYCPNCQID</sequence>
<dbReference type="NCBIfam" id="NF002211">
    <property type="entry name" value="PRK01103.1"/>
    <property type="match status" value="1"/>
</dbReference>
<comment type="catalytic activity">
    <reaction evidence="19">
        <text>2'-deoxyribonucleotide-(2'-deoxyribose 5'-phosphate)-2'-deoxyribonucleotide-DNA = a 3'-end 2'-deoxyribonucleotide-(2,3-dehydro-2,3-deoxyribose 5'-phosphate)-DNA + a 5'-end 5'-phospho-2'-deoxyribonucleoside-DNA + H(+)</text>
        <dbReference type="Rhea" id="RHEA:66592"/>
        <dbReference type="Rhea" id="RHEA-COMP:13180"/>
        <dbReference type="Rhea" id="RHEA-COMP:16897"/>
        <dbReference type="Rhea" id="RHEA-COMP:17067"/>
        <dbReference type="ChEBI" id="CHEBI:15378"/>
        <dbReference type="ChEBI" id="CHEBI:136412"/>
        <dbReference type="ChEBI" id="CHEBI:157695"/>
        <dbReference type="ChEBI" id="CHEBI:167181"/>
        <dbReference type="EC" id="4.2.99.18"/>
    </reaction>
</comment>
<dbReference type="InterPro" id="IPR010979">
    <property type="entry name" value="Ribosomal_uS13-like_H2TH"/>
</dbReference>
<dbReference type="Gene3D" id="3.20.190.10">
    <property type="entry name" value="MutM-like, N-terminal"/>
    <property type="match status" value="1"/>
</dbReference>
<dbReference type="PANTHER" id="PTHR22993:SF9">
    <property type="entry name" value="FORMAMIDOPYRIMIDINE-DNA GLYCOSYLASE"/>
    <property type="match status" value="1"/>
</dbReference>
<keyword evidence="9" id="KW-0227">DNA damage</keyword>
<evidence type="ECO:0000256" key="1">
    <source>
        <dbReference type="ARBA" id="ARBA00001668"/>
    </source>
</evidence>
<dbReference type="CDD" id="cd08973">
    <property type="entry name" value="BaFpgNei_N_1"/>
    <property type="match status" value="1"/>
</dbReference>
<dbReference type="GO" id="GO:0140078">
    <property type="term" value="F:class I DNA-(apurinic or apyrimidinic site) endonuclease activity"/>
    <property type="evidence" value="ECO:0007669"/>
    <property type="project" value="UniProtKB-EC"/>
</dbReference>
<keyword evidence="13" id="KW-0238">DNA-binding</keyword>
<evidence type="ECO:0000256" key="11">
    <source>
        <dbReference type="ARBA" id="ARBA00022801"/>
    </source>
</evidence>
<dbReference type="Pfam" id="PF01149">
    <property type="entry name" value="Fapy_DNA_glyco"/>
    <property type="match status" value="1"/>
</dbReference>
<dbReference type="NCBIfam" id="TIGR00577">
    <property type="entry name" value="fpg"/>
    <property type="match status" value="1"/>
</dbReference>
<comment type="cofactor">
    <cofactor evidence="2">
        <name>Zn(2+)</name>
        <dbReference type="ChEBI" id="CHEBI:29105"/>
    </cofactor>
</comment>
<evidence type="ECO:0000313" key="24">
    <source>
        <dbReference type="Proteomes" id="UP001589854"/>
    </source>
</evidence>
<keyword evidence="24" id="KW-1185">Reference proteome</keyword>
<name>A0ABV6GF83_9BACI</name>
<keyword evidence="11 23" id="KW-0378">Hydrolase</keyword>
<evidence type="ECO:0000256" key="13">
    <source>
        <dbReference type="ARBA" id="ARBA00023125"/>
    </source>
</evidence>
<dbReference type="SUPFAM" id="SSF81624">
    <property type="entry name" value="N-terminal domain of MutM-like DNA repair proteins"/>
    <property type="match status" value="1"/>
</dbReference>
<evidence type="ECO:0000256" key="4">
    <source>
        <dbReference type="ARBA" id="ARBA00011245"/>
    </source>
</evidence>
<dbReference type="SUPFAM" id="SSF57716">
    <property type="entry name" value="Glucocorticoid receptor-like (DNA-binding domain)"/>
    <property type="match status" value="1"/>
</dbReference>
<gene>
    <name evidence="23" type="primary">mutM</name>
    <name evidence="23" type="ORF">ACFFIX_12935</name>
</gene>
<protein>
    <recommendedName>
        <fullName evidence="7">Formamidopyrimidine-DNA glycosylase</fullName>
        <ecNumber evidence="5">3.2.2.23</ecNumber>
        <ecNumber evidence="6">4.2.99.18</ecNumber>
    </recommendedName>
    <alternativeName>
        <fullName evidence="18">DNA-(apurinic or apyrimidinic site) lyase MutM</fullName>
    </alternativeName>
</protein>
<dbReference type="EMBL" id="JBHLVO010000009">
    <property type="protein sequence ID" value="MFC0272340.1"/>
    <property type="molecule type" value="Genomic_DNA"/>
</dbReference>
<dbReference type="InterPro" id="IPR015886">
    <property type="entry name" value="H2TH_FPG"/>
</dbReference>
<evidence type="ECO:0000256" key="5">
    <source>
        <dbReference type="ARBA" id="ARBA00012024"/>
    </source>
</evidence>
<keyword evidence="8" id="KW-0479">Metal-binding</keyword>
<feature type="domain" description="Formamidopyrimidine-DNA glycosylase catalytic" evidence="22">
    <location>
        <begin position="2"/>
        <end position="105"/>
    </location>
</feature>
<dbReference type="RefSeq" id="WP_378934553.1">
    <property type="nucleotide sequence ID" value="NZ_JBHLVO010000009.1"/>
</dbReference>
<dbReference type="PANTHER" id="PTHR22993">
    <property type="entry name" value="FORMAMIDOPYRIMIDINE-DNA GLYCOSYLASE"/>
    <property type="match status" value="1"/>
</dbReference>
<proteinExistence type="inferred from homology"/>
<dbReference type="Pfam" id="PF06827">
    <property type="entry name" value="zf-FPG_IleRS"/>
    <property type="match status" value="1"/>
</dbReference>
<dbReference type="Pfam" id="PF06831">
    <property type="entry name" value="H2TH"/>
    <property type="match status" value="1"/>
</dbReference>
<dbReference type="Proteomes" id="UP001589854">
    <property type="component" value="Unassembled WGS sequence"/>
</dbReference>
<evidence type="ECO:0000259" key="22">
    <source>
        <dbReference type="PROSITE" id="PS51068"/>
    </source>
</evidence>
<feature type="domain" description="FPG-type" evidence="21">
    <location>
        <begin position="235"/>
        <end position="269"/>
    </location>
</feature>
<keyword evidence="12" id="KW-0862">Zinc</keyword>
<dbReference type="EC" id="3.2.2.23" evidence="5"/>
<evidence type="ECO:0000256" key="9">
    <source>
        <dbReference type="ARBA" id="ARBA00022763"/>
    </source>
</evidence>
<dbReference type="GO" id="GO:0008534">
    <property type="term" value="F:oxidized purine nucleobase lesion DNA N-glycosylase activity"/>
    <property type="evidence" value="ECO:0007669"/>
    <property type="project" value="UniProtKB-EC"/>
</dbReference>
<keyword evidence="14" id="KW-0234">DNA repair</keyword>
<evidence type="ECO:0000256" key="8">
    <source>
        <dbReference type="ARBA" id="ARBA00022723"/>
    </source>
</evidence>
<organism evidence="23 24">
    <name type="scientific">Metabacillus herbersteinensis</name>
    <dbReference type="NCBI Taxonomy" id="283816"/>
    <lineage>
        <taxon>Bacteria</taxon>
        <taxon>Bacillati</taxon>
        <taxon>Bacillota</taxon>
        <taxon>Bacilli</taxon>
        <taxon>Bacillales</taxon>
        <taxon>Bacillaceae</taxon>
        <taxon>Metabacillus</taxon>
    </lineage>
</organism>
<dbReference type="Gene3D" id="1.10.8.50">
    <property type="match status" value="1"/>
</dbReference>
<dbReference type="PROSITE" id="PS51066">
    <property type="entry name" value="ZF_FPG_2"/>
    <property type="match status" value="1"/>
</dbReference>
<evidence type="ECO:0000256" key="17">
    <source>
        <dbReference type="ARBA" id="ARBA00023295"/>
    </source>
</evidence>
<evidence type="ECO:0000313" key="23">
    <source>
        <dbReference type="EMBL" id="MFC0272340.1"/>
    </source>
</evidence>
<evidence type="ECO:0000256" key="3">
    <source>
        <dbReference type="ARBA" id="ARBA00009409"/>
    </source>
</evidence>
<dbReference type="SUPFAM" id="SSF46946">
    <property type="entry name" value="S13-like H2TH domain"/>
    <property type="match status" value="1"/>
</dbReference>
<evidence type="ECO:0000256" key="16">
    <source>
        <dbReference type="ARBA" id="ARBA00023268"/>
    </source>
</evidence>
<comment type="similarity">
    <text evidence="3">Belongs to the FPG family.</text>
</comment>
<evidence type="ECO:0000256" key="20">
    <source>
        <dbReference type="PROSITE-ProRule" id="PRU00391"/>
    </source>
</evidence>
<accession>A0ABV6GF83</accession>
<keyword evidence="10 20" id="KW-0863">Zinc-finger</keyword>
<dbReference type="InterPro" id="IPR012319">
    <property type="entry name" value="FPG_cat"/>
</dbReference>
<dbReference type="InterPro" id="IPR035937">
    <property type="entry name" value="FPG_N"/>
</dbReference>
<evidence type="ECO:0000256" key="14">
    <source>
        <dbReference type="ARBA" id="ARBA00023204"/>
    </source>
</evidence>
<evidence type="ECO:0000256" key="6">
    <source>
        <dbReference type="ARBA" id="ARBA00012720"/>
    </source>
</evidence>
<evidence type="ECO:0000256" key="10">
    <source>
        <dbReference type="ARBA" id="ARBA00022771"/>
    </source>
</evidence>
<evidence type="ECO:0000256" key="18">
    <source>
        <dbReference type="ARBA" id="ARBA00030638"/>
    </source>
</evidence>
<dbReference type="InterPro" id="IPR010663">
    <property type="entry name" value="Znf_FPG/IleRS"/>
</dbReference>
<dbReference type="PROSITE" id="PS51068">
    <property type="entry name" value="FPG_CAT"/>
    <property type="match status" value="1"/>
</dbReference>
<keyword evidence="16" id="KW-0511">Multifunctional enzyme</keyword>
<dbReference type="SMART" id="SM01232">
    <property type="entry name" value="H2TH"/>
    <property type="match status" value="1"/>
</dbReference>